<sequence length="217" mass="24172">MNAQQRPAAPPALPDVDEIIEILPLEIDSQTKSISATSLGSNKALQNELAALNALHRSLLSLETPSQIPPPPIPVNPKRSAQITKLRDSGNDCYRKQKYVEAIKFYGLGLDMALKRPLWEPQQLVREEVASLYSNRAQAYMGLQSWAEGAVDAEASVEAKRVGNAKAWWRRGRCLYEMGRLEEAKEWVSRGLEMEGEEAELKTLLGEVNTKLESRSS</sequence>
<dbReference type="Gene3D" id="1.25.40.10">
    <property type="entry name" value="Tetratricopeptide repeat domain"/>
    <property type="match status" value="1"/>
</dbReference>
<dbReference type="EMBL" id="JAGPXC010000003">
    <property type="protein sequence ID" value="KAH6655183.1"/>
    <property type="molecule type" value="Genomic_DNA"/>
</dbReference>
<dbReference type="Proteomes" id="UP000758603">
    <property type="component" value="Unassembled WGS sequence"/>
</dbReference>
<dbReference type="PANTHER" id="PTHR46035:SF3">
    <property type="entry name" value="TRANSLOCATION PROTEIN SEC72"/>
    <property type="match status" value="1"/>
</dbReference>
<evidence type="ECO:0000313" key="2">
    <source>
        <dbReference type="EMBL" id="KAH6655183.1"/>
    </source>
</evidence>
<feature type="repeat" description="TPR" evidence="1">
    <location>
        <begin position="165"/>
        <end position="198"/>
    </location>
</feature>
<dbReference type="GO" id="GO:0005829">
    <property type="term" value="C:cytosol"/>
    <property type="evidence" value="ECO:0007669"/>
    <property type="project" value="TreeGrafter"/>
</dbReference>
<dbReference type="InterPro" id="IPR011990">
    <property type="entry name" value="TPR-like_helical_dom_sf"/>
</dbReference>
<dbReference type="OrthoDB" id="433738at2759"/>
<evidence type="ECO:0000256" key="1">
    <source>
        <dbReference type="PROSITE-ProRule" id="PRU00339"/>
    </source>
</evidence>
<dbReference type="PROSITE" id="PS50005">
    <property type="entry name" value="TPR"/>
    <property type="match status" value="1"/>
</dbReference>
<dbReference type="GO" id="GO:0005634">
    <property type="term" value="C:nucleus"/>
    <property type="evidence" value="ECO:0007669"/>
    <property type="project" value="TreeGrafter"/>
</dbReference>
<dbReference type="GO" id="GO:0030544">
    <property type="term" value="F:Hsp70 protein binding"/>
    <property type="evidence" value="ECO:0007669"/>
    <property type="project" value="TreeGrafter"/>
</dbReference>
<dbReference type="InterPro" id="IPR019734">
    <property type="entry name" value="TPR_rpt"/>
</dbReference>
<gene>
    <name evidence="2" type="ORF">BKA67DRAFT_559718</name>
</gene>
<dbReference type="PANTHER" id="PTHR46035">
    <property type="entry name" value="TETRATRICOPEPTIDE REPEAT PROTEIN 4"/>
    <property type="match status" value="1"/>
</dbReference>
<dbReference type="GO" id="GO:0006457">
    <property type="term" value="P:protein folding"/>
    <property type="evidence" value="ECO:0007669"/>
    <property type="project" value="TreeGrafter"/>
</dbReference>
<organism evidence="2 3">
    <name type="scientific">Truncatella angustata</name>
    <dbReference type="NCBI Taxonomy" id="152316"/>
    <lineage>
        <taxon>Eukaryota</taxon>
        <taxon>Fungi</taxon>
        <taxon>Dikarya</taxon>
        <taxon>Ascomycota</taxon>
        <taxon>Pezizomycotina</taxon>
        <taxon>Sordariomycetes</taxon>
        <taxon>Xylariomycetidae</taxon>
        <taxon>Amphisphaeriales</taxon>
        <taxon>Sporocadaceae</taxon>
        <taxon>Truncatella</taxon>
    </lineage>
</organism>
<dbReference type="GeneID" id="70131309"/>
<dbReference type="AlphaFoldDB" id="A0A9P8UN73"/>
<proteinExistence type="predicted"/>
<protein>
    <submittedName>
        <fullName evidence="2">Uncharacterized protein</fullName>
    </submittedName>
</protein>
<dbReference type="SUPFAM" id="SSF48452">
    <property type="entry name" value="TPR-like"/>
    <property type="match status" value="1"/>
</dbReference>
<comment type="caution">
    <text evidence="2">The sequence shown here is derived from an EMBL/GenBank/DDBJ whole genome shotgun (WGS) entry which is preliminary data.</text>
</comment>
<reference evidence="2" key="1">
    <citation type="journal article" date="2021" name="Nat. Commun.">
        <title>Genetic determinants of endophytism in the Arabidopsis root mycobiome.</title>
        <authorList>
            <person name="Mesny F."/>
            <person name="Miyauchi S."/>
            <person name="Thiergart T."/>
            <person name="Pickel B."/>
            <person name="Atanasova L."/>
            <person name="Karlsson M."/>
            <person name="Huettel B."/>
            <person name="Barry K.W."/>
            <person name="Haridas S."/>
            <person name="Chen C."/>
            <person name="Bauer D."/>
            <person name="Andreopoulos W."/>
            <person name="Pangilinan J."/>
            <person name="LaButti K."/>
            <person name="Riley R."/>
            <person name="Lipzen A."/>
            <person name="Clum A."/>
            <person name="Drula E."/>
            <person name="Henrissat B."/>
            <person name="Kohler A."/>
            <person name="Grigoriev I.V."/>
            <person name="Martin F.M."/>
            <person name="Hacquard S."/>
        </authorList>
    </citation>
    <scope>NUCLEOTIDE SEQUENCE</scope>
    <source>
        <strain evidence="2">MPI-SDFR-AT-0073</strain>
    </source>
</reference>
<evidence type="ECO:0000313" key="3">
    <source>
        <dbReference type="Proteomes" id="UP000758603"/>
    </source>
</evidence>
<name>A0A9P8UN73_9PEZI</name>
<dbReference type="GO" id="GO:0051879">
    <property type="term" value="F:Hsp90 protein binding"/>
    <property type="evidence" value="ECO:0007669"/>
    <property type="project" value="TreeGrafter"/>
</dbReference>
<dbReference type="RefSeq" id="XP_045959448.1">
    <property type="nucleotide sequence ID" value="XM_046102417.1"/>
</dbReference>
<keyword evidence="3" id="KW-1185">Reference proteome</keyword>
<accession>A0A9P8UN73</accession>
<dbReference type="SMART" id="SM00028">
    <property type="entry name" value="TPR"/>
    <property type="match status" value="2"/>
</dbReference>
<keyword evidence="1" id="KW-0802">TPR repeat</keyword>
<dbReference type="Pfam" id="PF14559">
    <property type="entry name" value="TPR_19"/>
    <property type="match status" value="1"/>
</dbReference>